<dbReference type="EMBL" id="JAODUP010000596">
    <property type="protein sequence ID" value="KAK2146585.1"/>
    <property type="molecule type" value="Genomic_DNA"/>
</dbReference>
<dbReference type="Gene3D" id="6.10.250.780">
    <property type="match status" value="1"/>
</dbReference>
<dbReference type="GO" id="GO:0038060">
    <property type="term" value="P:nitric oxide-cGMP-mediated signaling"/>
    <property type="evidence" value="ECO:0007669"/>
    <property type="project" value="TreeGrafter"/>
</dbReference>
<organism evidence="12 13">
    <name type="scientific">Paralvinella palmiformis</name>
    <dbReference type="NCBI Taxonomy" id="53620"/>
    <lineage>
        <taxon>Eukaryota</taxon>
        <taxon>Metazoa</taxon>
        <taxon>Spiralia</taxon>
        <taxon>Lophotrochozoa</taxon>
        <taxon>Annelida</taxon>
        <taxon>Polychaeta</taxon>
        <taxon>Sedentaria</taxon>
        <taxon>Canalipalpata</taxon>
        <taxon>Terebellida</taxon>
        <taxon>Terebelliformia</taxon>
        <taxon>Alvinellidae</taxon>
        <taxon>Paralvinella</taxon>
    </lineage>
</organism>
<dbReference type="GO" id="GO:0004383">
    <property type="term" value="F:guanylate cyclase activity"/>
    <property type="evidence" value="ECO:0007669"/>
    <property type="project" value="UniProtKB-EC"/>
</dbReference>
<evidence type="ECO:0000256" key="8">
    <source>
        <dbReference type="RuleBase" id="RU000405"/>
    </source>
</evidence>
<keyword evidence="7" id="KW-0141">cGMP biosynthesis</keyword>
<dbReference type="AlphaFoldDB" id="A0AAD9J6J5"/>
<dbReference type="Pfam" id="PF07701">
    <property type="entry name" value="HNOBA"/>
    <property type="match status" value="1"/>
</dbReference>
<evidence type="ECO:0000256" key="1">
    <source>
        <dbReference type="ARBA" id="ARBA00004496"/>
    </source>
</evidence>
<name>A0AAD9J6J5_9ANNE</name>
<dbReference type="PANTHER" id="PTHR45655">
    <property type="entry name" value="GUANYLATE CYCLASE SOLUBLE SUBUNIT BETA-2"/>
    <property type="match status" value="1"/>
</dbReference>
<reference evidence="12" key="1">
    <citation type="journal article" date="2023" name="Mol. Biol. Evol.">
        <title>Third-Generation Sequencing Reveals the Adaptive Role of the Epigenome in Three Deep-Sea Polychaetes.</title>
        <authorList>
            <person name="Perez M."/>
            <person name="Aroh O."/>
            <person name="Sun Y."/>
            <person name="Lan Y."/>
            <person name="Juniper S.K."/>
            <person name="Young C.R."/>
            <person name="Angers B."/>
            <person name="Qian P.Y."/>
        </authorList>
    </citation>
    <scope>NUCLEOTIDE SEQUENCE</scope>
    <source>
        <strain evidence="12">P08H-3</strain>
    </source>
</reference>
<evidence type="ECO:0000256" key="2">
    <source>
        <dbReference type="ARBA" id="ARBA00012202"/>
    </source>
</evidence>
<feature type="region of interest" description="Disordered" evidence="10">
    <location>
        <begin position="329"/>
        <end position="367"/>
    </location>
</feature>
<comment type="caution">
    <text evidence="12">The sequence shown here is derived from an EMBL/GenBank/DDBJ whole genome shotgun (WGS) entry which is preliminary data.</text>
</comment>
<keyword evidence="13" id="KW-1185">Reference proteome</keyword>
<feature type="domain" description="Guanylate cyclase" evidence="11">
    <location>
        <begin position="98"/>
        <end position="226"/>
    </location>
</feature>
<dbReference type="EC" id="4.6.1.2" evidence="2"/>
<comment type="similarity">
    <text evidence="8">Belongs to the adenylyl cyclase class-4/guanylyl cyclase family.</text>
</comment>
<sequence>MENLTRMFEIGLYLNDLSMHDSSRDLVLAATQQASELKMSLDQEKVKSKKLEESMRNLDEEMKRTDMLLYQMIPKTVADRLRKGEPAVNTCEVFEHVTILFSDVVGFTRICSQLTPMAVVSMLNGMYTKFDKLSERHRVYKVETIGDAYMVVSGAPTVTKFHAIYISDMAFDMLTTMSELIEPSSGKTMQIRIGLHSGMVVAGVVGLKMPRYCLFGETVNTAAKMENSGEAMRIHISQMTQRHLEGQGYGIEERGVISIEGIGSTKTYWLSSKRSALKKAGGDLPVIHEPKGQDKVEDSTEAKRQQSLIAEKKKNITERNKTAVKRVVKDASRSANGISPDVNGDRIKDGVGHVTSSGAKKDSLGKPAKICRLM</sequence>
<dbReference type="InterPro" id="IPR029787">
    <property type="entry name" value="Nucleotide_cyclase"/>
</dbReference>
<dbReference type="PROSITE" id="PS50125">
    <property type="entry name" value="GUANYLATE_CYCLASE_2"/>
    <property type="match status" value="1"/>
</dbReference>
<keyword evidence="5" id="KW-0342">GTP-binding</keyword>
<dbReference type="GO" id="GO:0005525">
    <property type="term" value="F:GTP binding"/>
    <property type="evidence" value="ECO:0007669"/>
    <property type="project" value="UniProtKB-KW"/>
</dbReference>
<dbReference type="GO" id="GO:0008074">
    <property type="term" value="C:guanylate cyclase complex, soluble"/>
    <property type="evidence" value="ECO:0007669"/>
    <property type="project" value="TreeGrafter"/>
</dbReference>
<accession>A0AAD9J6J5</accession>
<dbReference type="FunFam" id="3.30.70.1230:FF:000007">
    <property type="entry name" value="Guanylate cyclase soluble subunit alpha-3"/>
    <property type="match status" value="1"/>
</dbReference>
<evidence type="ECO:0000313" key="13">
    <source>
        <dbReference type="Proteomes" id="UP001208570"/>
    </source>
</evidence>
<dbReference type="Gene3D" id="3.30.70.1230">
    <property type="entry name" value="Nucleotide cyclase"/>
    <property type="match status" value="1"/>
</dbReference>
<evidence type="ECO:0000256" key="7">
    <source>
        <dbReference type="ARBA" id="ARBA00023293"/>
    </source>
</evidence>
<proteinExistence type="inferred from homology"/>
<evidence type="ECO:0000256" key="4">
    <source>
        <dbReference type="ARBA" id="ARBA00022741"/>
    </source>
</evidence>
<dbReference type="Pfam" id="PF00211">
    <property type="entry name" value="Guanylate_cyc"/>
    <property type="match status" value="1"/>
</dbReference>
<evidence type="ECO:0000256" key="3">
    <source>
        <dbReference type="ARBA" id="ARBA00022490"/>
    </source>
</evidence>
<evidence type="ECO:0000259" key="11">
    <source>
        <dbReference type="PROSITE" id="PS50125"/>
    </source>
</evidence>
<dbReference type="PANTHER" id="PTHR45655:SF10">
    <property type="entry name" value="SOLUBLE GUANYLATE CYCLASE 88E"/>
    <property type="match status" value="1"/>
</dbReference>
<dbReference type="Proteomes" id="UP001208570">
    <property type="component" value="Unassembled WGS sequence"/>
</dbReference>
<evidence type="ECO:0000256" key="9">
    <source>
        <dbReference type="SAM" id="Coils"/>
    </source>
</evidence>
<dbReference type="SUPFAM" id="SSF55073">
    <property type="entry name" value="Nucleotide cyclase"/>
    <property type="match status" value="1"/>
</dbReference>
<feature type="coiled-coil region" evidence="9">
    <location>
        <begin position="34"/>
        <end position="68"/>
    </location>
</feature>
<dbReference type="GO" id="GO:0070482">
    <property type="term" value="P:response to oxygen levels"/>
    <property type="evidence" value="ECO:0007669"/>
    <property type="project" value="TreeGrafter"/>
</dbReference>
<evidence type="ECO:0000313" key="12">
    <source>
        <dbReference type="EMBL" id="KAK2146585.1"/>
    </source>
</evidence>
<protein>
    <recommendedName>
        <fullName evidence="2">guanylate cyclase</fullName>
        <ecNumber evidence="2">4.6.1.2</ecNumber>
    </recommendedName>
</protein>
<evidence type="ECO:0000256" key="10">
    <source>
        <dbReference type="SAM" id="MobiDB-lite"/>
    </source>
</evidence>
<dbReference type="SMART" id="SM00044">
    <property type="entry name" value="CYCc"/>
    <property type="match status" value="1"/>
</dbReference>
<keyword evidence="4" id="KW-0547">Nucleotide-binding</keyword>
<evidence type="ECO:0000256" key="5">
    <source>
        <dbReference type="ARBA" id="ARBA00023134"/>
    </source>
</evidence>
<dbReference type="InterPro" id="IPR011645">
    <property type="entry name" value="HNOB_dom_associated"/>
</dbReference>
<keyword evidence="6 8" id="KW-0456">Lyase</keyword>
<keyword evidence="3" id="KW-0963">Cytoplasm</keyword>
<evidence type="ECO:0000256" key="6">
    <source>
        <dbReference type="ARBA" id="ARBA00023239"/>
    </source>
</evidence>
<dbReference type="InterPro" id="IPR018297">
    <property type="entry name" value="A/G_cyclase_CS"/>
</dbReference>
<gene>
    <name evidence="12" type="ORF">LSH36_596g01075</name>
</gene>
<dbReference type="CDD" id="cd07302">
    <property type="entry name" value="CHD"/>
    <property type="match status" value="1"/>
</dbReference>
<dbReference type="PROSITE" id="PS00452">
    <property type="entry name" value="GUANYLATE_CYCLASE_1"/>
    <property type="match status" value="1"/>
</dbReference>
<dbReference type="InterPro" id="IPR001054">
    <property type="entry name" value="A/G_cyclase"/>
</dbReference>
<comment type="subcellular location">
    <subcellularLocation>
        <location evidence="1">Cytoplasm</location>
    </subcellularLocation>
</comment>
<keyword evidence="9" id="KW-0175">Coiled coil</keyword>